<dbReference type="Pfam" id="PF05485">
    <property type="entry name" value="THAP"/>
    <property type="match status" value="1"/>
</dbReference>
<feature type="compositionally biased region" description="Polar residues" evidence="13">
    <location>
        <begin position="603"/>
        <end position="613"/>
    </location>
</feature>
<dbReference type="EMBL" id="LRGB01000512">
    <property type="protein sequence ID" value="KZS18566.1"/>
    <property type="molecule type" value="Genomic_DNA"/>
</dbReference>
<gene>
    <name evidence="14" type="ORF">APZ42_015084</name>
</gene>
<feature type="coiled-coil region" evidence="12">
    <location>
        <begin position="2003"/>
        <end position="2030"/>
    </location>
</feature>
<dbReference type="SMART" id="SM00692">
    <property type="entry name" value="DM3"/>
    <property type="match status" value="1"/>
</dbReference>
<evidence type="ECO:0000256" key="1">
    <source>
        <dbReference type="ARBA" id="ARBA00004642"/>
    </source>
</evidence>
<keyword evidence="5" id="KW-0862">Zinc</keyword>
<evidence type="ECO:0000256" key="13">
    <source>
        <dbReference type="SAM" id="MobiDB-lite"/>
    </source>
</evidence>
<keyword evidence="3" id="KW-0479">Metal-binding</keyword>
<reference evidence="14 15" key="1">
    <citation type="submission" date="2016-03" db="EMBL/GenBank/DDBJ databases">
        <title>EvidentialGene: Evidence-directed Construction of Genes on Genomes.</title>
        <authorList>
            <person name="Gilbert D.G."/>
            <person name="Choi J.-H."/>
            <person name="Mockaitis K."/>
            <person name="Colbourne J."/>
            <person name="Pfrender M."/>
        </authorList>
    </citation>
    <scope>NUCLEOTIDE SEQUENCE [LARGE SCALE GENOMIC DNA]</scope>
    <source>
        <strain evidence="14 15">Xinb3</strain>
        <tissue evidence="14">Complete organism</tissue>
    </source>
</reference>
<evidence type="ECO:0000313" key="15">
    <source>
        <dbReference type="Proteomes" id="UP000076858"/>
    </source>
</evidence>
<dbReference type="GO" id="GO:0008270">
    <property type="term" value="F:zinc ion binding"/>
    <property type="evidence" value="ECO:0007669"/>
    <property type="project" value="UniProtKB-KW"/>
</dbReference>
<evidence type="ECO:0000313" key="14">
    <source>
        <dbReference type="EMBL" id="KZS18566.1"/>
    </source>
</evidence>
<feature type="region of interest" description="Disordered" evidence="13">
    <location>
        <begin position="1855"/>
        <end position="1917"/>
    </location>
</feature>
<feature type="compositionally biased region" description="Basic and acidic residues" evidence="13">
    <location>
        <begin position="104"/>
        <end position="115"/>
    </location>
</feature>
<evidence type="ECO:0000256" key="10">
    <source>
        <dbReference type="ARBA" id="ARBA00023242"/>
    </source>
</evidence>
<keyword evidence="11" id="KW-0131">Cell cycle</keyword>
<dbReference type="Pfam" id="PF16059">
    <property type="entry name" value="MGA_dom"/>
    <property type="match status" value="1"/>
</dbReference>
<feature type="compositionally biased region" description="Basic and acidic residues" evidence="13">
    <location>
        <begin position="614"/>
        <end position="626"/>
    </location>
</feature>
<dbReference type="STRING" id="35525.A0A0P5WTW0"/>
<evidence type="ECO:0000256" key="9">
    <source>
        <dbReference type="ARBA" id="ARBA00023163"/>
    </source>
</evidence>
<feature type="region of interest" description="Disordered" evidence="13">
    <location>
        <begin position="104"/>
        <end position="136"/>
    </location>
</feature>
<keyword evidence="9" id="KW-0804">Transcription</keyword>
<proteinExistence type="inferred from homology"/>
<accession>A0A0P5WTW0</accession>
<dbReference type="PANTHER" id="PTHR46600:SF1">
    <property type="entry name" value="THAP DOMAIN-CONTAINING PROTEIN 1"/>
    <property type="match status" value="1"/>
</dbReference>
<keyword evidence="10" id="KW-0539">Nucleus</keyword>
<comment type="caution">
    <text evidence="14">The sequence shown here is derived from an EMBL/GenBank/DDBJ whole genome shotgun (WGS) entry which is preliminary data.</text>
</comment>
<feature type="region of interest" description="Disordered" evidence="13">
    <location>
        <begin position="1109"/>
        <end position="1132"/>
    </location>
</feature>
<evidence type="ECO:0000256" key="2">
    <source>
        <dbReference type="ARBA" id="ARBA00006177"/>
    </source>
</evidence>
<dbReference type="GO" id="GO:0005654">
    <property type="term" value="C:nucleoplasm"/>
    <property type="evidence" value="ECO:0007669"/>
    <property type="project" value="UniProtKB-SubCell"/>
</dbReference>
<feature type="region of interest" description="Disordered" evidence="13">
    <location>
        <begin position="744"/>
        <end position="808"/>
    </location>
</feature>
<feature type="region of interest" description="Disordered" evidence="13">
    <location>
        <begin position="1650"/>
        <end position="1692"/>
    </location>
</feature>
<dbReference type="GO" id="GO:0043565">
    <property type="term" value="F:sequence-specific DNA binding"/>
    <property type="evidence" value="ECO:0007669"/>
    <property type="project" value="InterPro"/>
</dbReference>
<dbReference type="InterPro" id="IPR032060">
    <property type="entry name" value="MGA_dom"/>
</dbReference>
<feature type="region of interest" description="Disordered" evidence="13">
    <location>
        <begin position="952"/>
        <end position="987"/>
    </location>
</feature>
<evidence type="ECO:0000256" key="3">
    <source>
        <dbReference type="ARBA" id="ARBA00022723"/>
    </source>
</evidence>
<organism evidence="14 15">
    <name type="scientific">Daphnia magna</name>
    <dbReference type="NCBI Taxonomy" id="35525"/>
    <lineage>
        <taxon>Eukaryota</taxon>
        <taxon>Metazoa</taxon>
        <taxon>Ecdysozoa</taxon>
        <taxon>Arthropoda</taxon>
        <taxon>Crustacea</taxon>
        <taxon>Branchiopoda</taxon>
        <taxon>Diplostraca</taxon>
        <taxon>Cladocera</taxon>
        <taxon>Anomopoda</taxon>
        <taxon>Daphniidae</taxon>
        <taxon>Daphnia</taxon>
    </lineage>
</organism>
<feature type="compositionally biased region" description="Low complexity" evidence="13">
    <location>
        <begin position="1855"/>
        <end position="1870"/>
    </location>
</feature>
<keyword evidence="15" id="KW-1185">Reference proteome</keyword>
<feature type="region of interest" description="Disordered" evidence="13">
    <location>
        <begin position="436"/>
        <end position="460"/>
    </location>
</feature>
<feature type="compositionally biased region" description="Low complexity" evidence="13">
    <location>
        <begin position="1371"/>
        <end position="1381"/>
    </location>
</feature>
<dbReference type="SMART" id="SM00980">
    <property type="entry name" value="THAP"/>
    <property type="match status" value="1"/>
</dbReference>
<dbReference type="GO" id="GO:0046983">
    <property type="term" value="F:protein dimerization activity"/>
    <property type="evidence" value="ECO:0007669"/>
    <property type="project" value="InterPro"/>
</dbReference>
<evidence type="ECO:0000256" key="7">
    <source>
        <dbReference type="ARBA" id="ARBA00023054"/>
    </source>
</evidence>
<feature type="coiled-coil region" evidence="12">
    <location>
        <begin position="1039"/>
        <end position="1066"/>
    </location>
</feature>
<dbReference type="InterPro" id="IPR006612">
    <property type="entry name" value="THAP_Znf"/>
</dbReference>
<evidence type="ECO:0000256" key="6">
    <source>
        <dbReference type="ARBA" id="ARBA00023015"/>
    </source>
</evidence>
<name>A0A0P5WTW0_9CRUS</name>
<feature type="compositionally biased region" description="Low complexity" evidence="13">
    <location>
        <begin position="755"/>
        <end position="775"/>
    </location>
</feature>
<dbReference type="InterPro" id="IPR036638">
    <property type="entry name" value="HLH_DNA-bd_sf"/>
</dbReference>
<dbReference type="Proteomes" id="UP000076858">
    <property type="component" value="Unassembled WGS sequence"/>
</dbReference>
<feature type="compositionally biased region" description="Polar residues" evidence="13">
    <location>
        <begin position="636"/>
        <end position="656"/>
    </location>
</feature>
<feature type="compositionally biased region" description="Polar residues" evidence="13">
    <location>
        <begin position="1387"/>
        <end position="1444"/>
    </location>
</feature>
<evidence type="ECO:0000256" key="4">
    <source>
        <dbReference type="ARBA" id="ARBA00022771"/>
    </source>
</evidence>
<sequence length="2123" mass="233234">MVRPCCICGIKKTSEAASKGIRFFKFPSVKSESHSIWIKTIRHHSKKISRPFTPRRNSIVCTSHFENTCFTRGKRKLQLKQGSIPTIFSFDDSTKEVVSISCDSKPKEVEEKEGNTEQNVTSSVMGDYASDGSSSLSPPVLLPLQELNSDFEETIEDPPDLELYDINRGYDESTGLTSFADLDMIKMDHIGSVADILGPDPYLQDESITMDERVDSSVGEERDEVDGQTILSFASVEEMQEFAHRQASSRLTKTNDFRQIKGWRNKFHQLTPSLSPSPCSSPLYIPANSVVFTSESSKSPTPTIFSSSTVALGPSLKAGEDKQEVTCEDLEVGSAIPTNQHKEPVLESDKTVESPKQVIAPSEETFQHSEQTVESSEDTTEIADEMGESLEESVGVYPELGPDGSISSEYAEYAASAVNFPYVEKRRKPLKKAIDMPDASNTTAPGPKISPKVPKKQPAIKGAQELPSVEIDEVPSSDLVVCEDLMEDVVVQEDEYVEVYDVPGNLEFPVVECGKLFCRLGCVCDTLTKTKNQSKVSVEHCALPECMLQCVCGFQEGKPSSRKCFASLLKGNESFYSKINWSGERRRRERRIPERFSEFHLGNESSSSTSNHGRSPEESKPVEAKSKNSGHHRAGNTHSSRPSSSLRTGCPSQQRLMPQDVGVEDSLPSPSSSRKWEPFRVKVCAEEIKLLRWDSFVSLSKVYVAPDHDIFCMEHSMYGCPCIETDRRIIRIASKYVPLPLIDTTRNADNRSPQSANGAKKVKAKAVASSPPSKNVAKKHTHPNMRLGNKSRISPTEENVAAPQEPIARTSSLSKMRKLLNDERFQLQKLMTDEKTRAFDEEVDLAVRQGQTVQLVAWIRFHRIYHAGRIHIRFLSRRAGPVILVMRPTEIVAADITCDIQDMKSNENSPEIVKELLDPCISPDETSRYAFLLCDGVKWELVGCLTLKTTDAPNPTAAPAPAPAPASLDTEDTSEFRKSPPSHQQPIAKKVPVAAFPEGLDTQQQQSAASLKCVSEFPVKAKEGVCPPIPVSLPSLLVKHSSVERINAMEQRRMQLEERLNQIKSKLMIPQAKPIASSKLLKSRNRTSTCPNPRSVPIVDQLVMPEEFPSRSLPQSGPSVQVAPKTARRSKRKPDMAYLIPDQCILPDDMPIVGLTEEQTEMEVKGHHQNLPDLLIDQVIKEPTRSMYPAAEKLAMFSRLIRNGSDPFFNAANYSSFEDTSTFASERVRSSTKRQQPAKIERPPPSPPVVPAAIPPTPSDLLKPNTRSSEVTLLKLQPIGPSLPNGVTGPNPVRRIRILTPQSAMNGTSGSGLIPLLTSRNGIEPNVIQQQRMHWSSKGVKPPVNSKSLATPVPSISESFMSVLAVPTSSAIAPTTSSKSTGCSAEASRSIQPANSKPNQVGTTPTVNSSLMTSDQKTQLSMKASSNMIPDGSTQLLMKANTTAADADSSRAVKLVQQHTDPESIPSSDDNAEPPKETTSSSKSVFPRIVTAEVSTVKSSSGTATRSLKIILEAMEGEHQDLCPSRASMLLPLHNINDQWCLVAIDHVPDSGFQVPGLTVFIPRDVLGRAASTAIERKARVSFPLHFQLKNVGSVFKKGFGVYGTPQLPRHVFLGPFPFNYLENCTPFAMQHNNRCMFLIKLTKPIPSDSGCANEPNQVTRTNKEQAEEVSLSTSIESSDKIVETTPESKTNEVVSTTVPADENGKPDCFSLTSSPQSDEVSVVATLAGASKTATVADQTFGNAESGLLENEEKECAKDSESDGIEIINENVNMNSELRMGSANASVPLQPMDGRPKRMFVARTPGLPPTNIKLFSESSVVVDHPFLRGEKETFTSIDEAKTWLQTLAIHQCKGKGFSSSGSDKSKTSNSADDSLANSEFTEDEEIDVCGQTTGESREQEETVDSASTTSRSPKRIRRLTEKARILAANKSKSSRSCTATTNVVKRSYNKQSSSRMGSSRSTVQRMLHIQKEQERRGLLGKLIRDLDALCAPDSGTRAKIVVLKNATTTVKHLEQQAKELENTYQALKLHRTALLTKREKIFAELPSEVSQIFNCLMESVALPSRHLTVAVSDRSKRNRLPSPQLSDQHNRGRVAVVVPNSALLSEFVNRPTTQHYVLTGVEL</sequence>
<evidence type="ECO:0000256" key="11">
    <source>
        <dbReference type="ARBA" id="ARBA00023306"/>
    </source>
</evidence>
<feature type="region of interest" description="Disordered" evidence="13">
    <location>
        <begin position="1371"/>
        <end position="1484"/>
    </location>
</feature>
<feature type="region of interest" description="Disordered" evidence="13">
    <location>
        <begin position="1220"/>
        <end position="1262"/>
    </location>
</feature>
<keyword evidence="4" id="KW-0863">Zinc-finger</keyword>
<evidence type="ECO:0000256" key="8">
    <source>
        <dbReference type="ARBA" id="ARBA00023125"/>
    </source>
</evidence>
<keyword evidence="7 12" id="KW-0175">Coiled coil</keyword>
<feature type="compositionally biased region" description="Pro residues" evidence="13">
    <location>
        <begin position="1243"/>
        <end position="1258"/>
    </location>
</feature>
<dbReference type="SUPFAM" id="SSF47459">
    <property type="entry name" value="HLH, helix-loop-helix DNA-binding domain"/>
    <property type="match status" value="1"/>
</dbReference>
<keyword evidence="8" id="KW-0238">DNA-binding</keyword>
<keyword evidence="6" id="KW-0805">Transcription regulation</keyword>
<evidence type="ECO:0000256" key="5">
    <source>
        <dbReference type="ARBA" id="ARBA00022833"/>
    </source>
</evidence>
<comment type="subcellular location">
    <subcellularLocation>
        <location evidence="1">Nucleus</location>
        <location evidence="1">Nucleoplasm</location>
    </subcellularLocation>
</comment>
<feature type="region of interest" description="Disordered" evidence="13">
    <location>
        <begin position="593"/>
        <end position="674"/>
    </location>
</feature>
<dbReference type="SUPFAM" id="SSF57716">
    <property type="entry name" value="Glucocorticoid receptor-like (DNA-binding domain)"/>
    <property type="match status" value="1"/>
</dbReference>
<protein>
    <submittedName>
        <fullName evidence="14">Uncharacterized protein</fullName>
    </submittedName>
</protein>
<feature type="compositionally biased region" description="Polar residues" evidence="13">
    <location>
        <begin position="744"/>
        <end position="754"/>
    </location>
</feature>
<comment type="similarity">
    <text evidence="2">Belongs to the THAP1 family.</text>
</comment>
<dbReference type="PANTHER" id="PTHR46600">
    <property type="entry name" value="THAP DOMAIN-CONTAINING"/>
    <property type="match status" value="1"/>
</dbReference>
<dbReference type="InterPro" id="IPR026516">
    <property type="entry name" value="THAP1/10"/>
</dbReference>
<dbReference type="PROSITE" id="PS50950">
    <property type="entry name" value="ZF_THAP"/>
    <property type="match status" value="1"/>
</dbReference>
<evidence type="ECO:0000256" key="12">
    <source>
        <dbReference type="SAM" id="Coils"/>
    </source>
</evidence>